<sequence>MTSSLDHLRKHTNIVADTSDISTISKFKPSEATTNPSLILSSAKIDSYRHFLYEAATLSKQKFDSTSEQLEEALDFLTVRFGCELLKVVPGRVSTEVDASLSYDTEASIKKAKKLISLYESLGFSRTRVLIKLAATWEGIQAAQILENEGICCNMTLIFNFVQAVACAEAGVTLISPFVGRIYDWVGVNS</sequence>
<dbReference type="EMBL" id="JALNTZ010001828">
    <property type="protein sequence ID" value="KAJ3622614.1"/>
    <property type="molecule type" value="Genomic_DNA"/>
</dbReference>
<dbReference type="Pfam" id="PF00923">
    <property type="entry name" value="TAL_FSA"/>
    <property type="match status" value="1"/>
</dbReference>
<evidence type="ECO:0000313" key="4">
    <source>
        <dbReference type="Proteomes" id="UP001168821"/>
    </source>
</evidence>
<name>A0AA38LZE0_9CUCU</name>
<evidence type="ECO:0000256" key="2">
    <source>
        <dbReference type="RuleBase" id="RU000501"/>
    </source>
</evidence>
<dbReference type="GO" id="GO:0005975">
    <property type="term" value="P:carbohydrate metabolic process"/>
    <property type="evidence" value="ECO:0007669"/>
    <property type="project" value="InterPro"/>
</dbReference>
<comment type="function">
    <text evidence="2">Catalyzes the rate-limiting step of the non-oxidative phase in the pentose phosphate pathway. Catalyzes the reversible conversion of sedheptulose-7-phosphate and D-glyceraldehyde 3-phosphate into erythrose-4-phosphate and beta-D-fructose 6-phosphate.</text>
</comment>
<proteinExistence type="predicted"/>
<dbReference type="GO" id="GO:0006098">
    <property type="term" value="P:pentose-phosphate shunt"/>
    <property type="evidence" value="ECO:0007669"/>
    <property type="project" value="UniProtKB-KW"/>
</dbReference>
<dbReference type="PANTHER" id="PTHR10683">
    <property type="entry name" value="TRANSALDOLASE"/>
    <property type="match status" value="1"/>
</dbReference>
<dbReference type="SUPFAM" id="SSF51569">
    <property type="entry name" value="Aldolase"/>
    <property type="match status" value="1"/>
</dbReference>
<accession>A0AA38LZE0</accession>
<organism evidence="3 4">
    <name type="scientific">Zophobas morio</name>
    <dbReference type="NCBI Taxonomy" id="2755281"/>
    <lineage>
        <taxon>Eukaryota</taxon>
        <taxon>Metazoa</taxon>
        <taxon>Ecdysozoa</taxon>
        <taxon>Arthropoda</taxon>
        <taxon>Hexapoda</taxon>
        <taxon>Insecta</taxon>
        <taxon>Pterygota</taxon>
        <taxon>Neoptera</taxon>
        <taxon>Endopterygota</taxon>
        <taxon>Coleoptera</taxon>
        <taxon>Polyphaga</taxon>
        <taxon>Cucujiformia</taxon>
        <taxon>Tenebrionidae</taxon>
        <taxon>Zophobas</taxon>
    </lineage>
</organism>
<dbReference type="InterPro" id="IPR018225">
    <property type="entry name" value="Transaldolase_AS"/>
</dbReference>
<comment type="caution">
    <text evidence="3">The sequence shown here is derived from an EMBL/GenBank/DDBJ whole genome shotgun (WGS) entry which is preliminary data.</text>
</comment>
<evidence type="ECO:0000313" key="3">
    <source>
        <dbReference type="EMBL" id="KAJ3622614.1"/>
    </source>
</evidence>
<dbReference type="Gene3D" id="3.20.20.70">
    <property type="entry name" value="Aldolase class I"/>
    <property type="match status" value="1"/>
</dbReference>
<dbReference type="InterPro" id="IPR013785">
    <property type="entry name" value="Aldolase_TIM"/>
</dbReference>
<keyword evidence="1" id="KW-0704">Schiff base</keyword>
<gene>
    <name evidence="3" type="ORF">Zmor_004452</name>
</gene>
<dbReference type="AlphaFoldDB" id="A0AA38LZE0"/>
<dbReference type="EC" id="2.2.1.2" evidence="2"/>
<dbReference type="Proteomes" id="UP001168821">
    <property type="component" value="Unassembled WGS sequence"/>
</dbReference>
<reference evidence="3" key="1">
    <citation type="journal article" date="2023" name="G3 (Bethesda)">
        <title>Whole genome assemblies of Zophobas morio and Tenebrio molitor.</title>
        <authorList>
            <person name="Kaur S."/>
            <person name="Stinson S.A."/>
            <person name="diCenzo G.C."/>
        </authorList>
    </citation>
    <scope>NUCLEOTIDE SEQUENCE</scope>
    <source>
        <strain evidence="3">QUZm001</strain>
    </source>
</reference>
<keyword evidence="2" id="KW-0808">Transferase</keyword>
<comment type="pathway">
    <text evidence="2">Carbohydrate degradation; pentose phosphate pathway; D-glyceraldehyde 3-phosphate and beta-D-fructose 6-phosphate from D-ribose 5-phosphate and D-xylulose 5-phosphate (non-oxidative stage): step 2/3.</text>
</comment>
<dbReference type="PROSITE" id="PS00958">
    <property type="entry name" value="TRANSALDOLASE_2"/>
    <property type="match status" value="1"/>
</dbReference>
<dbReference type="InterPro" id="IPR001585">
    <property type="entry name" value="TAL/FSA"/>
</dbReference>
<dbReference type="PANTHER" id="PTHR10683:SF18">
    <property type="entry name" value="TRANSALDOLASE"/>
    <property type="match status" value="1"/>
</dbReference>
<keyword evidence="4" id="KW-1185">Reference proteome</keyword>
<keyword evidence="2" id="KW-0570">Pentose shunt</keyword>
<dbReference type="GO" id="GO:0004801">
    <property type="term" value="F:transaldolase activity"/>
    <property type="evidence" value="ECO:0007669"/>
    <property type="project" value="UniProtKB-EC"/>
</dbReference>
<comment type="catalytic activity">
    <reaction evidence="2">
        <text>D-sedoheptulose 7-phosphate + D-glyceraldehyde 3-phosphate = D-erythrose 4-phosphate + beta-D-fructose 6-phosphate</text>
        <dbReference type="Rhea" id="RHEA:17053"/>
        <dbReference type="ChEBI" id="CHEBI:16897"/>
        <dbReference type="ChEBI" id="CHEBI:57483"/>
        <dbReference type="ChEBI" id="CHEBI:57634"/>
        <dbReference type="ChEBI" id="CHEBI:59776"/>
        <dbReference type="EC" id="2.2.1.2"/>
    </reaction>
</comment>
<evidence type="ECO:0000256" key="1">
    <source>
        <dbReference type="ARBA" id="ARBA00023270"/>
    </source>
</evidence>
<protein>
    <recommendedName>
        <fullName evidence="2">Transaldolase</fullName>
        <ecNumber evidence="2">2.2.1.2</ecNumber>
    </recommendedName>
</protein>